<dbReference type="Proteomes" id="UP000325440">
    <property type="component" value="Unassembled WGS sequence"/>
</dbReference>
<gene>
    <name evidence="1" type="ORF">CINCED_3A008901</name>
</gene>
<dbReference type="EMBL" id="CABPRJ010000002">
    <property type="protein sequence ID" value="VVC24453.1"/>
    <property type="molecule type" value="Genomic_DNA"/>
</dbReference>
<evidence type="ECO:0000313" key="1">
    <source>
        <dbReference type="EMBL" id="VVC24453.1"/>
    </source>
</evidence>
<proteinExistence type="predicted"/>
<evidence type="ECO:0008006" key="3">
    <source>
        <dbReference type="Google" id="ProtNLM"/>
    </source>
</evidence>
<keyword evidence="2" id="KW-1185">Reference proteome</keyword>
<name>A0A5E4M0H1_9HEMI</name>
<dbReference type="AlphaFoldDB" id="A0A5E4M0H1"/>
<reference evidence="1 2" key="1">
    <citation type="submission" date="2019-08" db="EMBL/GenBank/DDBJ databases">
        <authorList>
            <person name="Alioto T."/>
            <person name="Alioto T."/>
            <person name="Gomez Garrido J."/>
        </authorList>
    </citation>
    <scope>NUCLEOTIDE SEQUENCE [LARGE SCALE GENOMIC DNA]</scope>
</reference>
<protein>
    <recommendedName>
        <fullName evidence="3">DDE 3 domain-containing protein</fullName>
    </recommendedName>
</protein>
<sequence>MILGQLSISMRRWLIRITPKGSSSFGFVPGSKLVFRCQSGVQYSPLETLSELRERVKQLVPRQKVYELDQIALEMEHEVMRLPPYHCQYNPIELIWAQPLYAVTVDNWKSCMSHCEKLQDEDFRKGLRDEILGSIILTINPDEDSDYLEEEDGIDY</sequence>
<dbReference type="Gene3D" id="3.30.420.10">
    <property type="entry name" value="Ribonuclease H-like superfamily/Ribonuclease H"/>
    <property type="match status" value="1"/>
</dbReference>
<dbReference type="InterPro" id="IPR036397">
    <property type="entry name" value="RNaseH_sf"/>
</dbReference>
<dbReference type="GO" id="GO:0003676">
    <property type="term" value="F:nucleic acid binding"/>
    <property type="evidence" value="ECO:0007669"/>
    <property type="project" value="InterPro"/>
</dbReference>
<dbReference type="OrthoDB" id="6618660at2759"/>
<evidence type="ECO:0000313" key="2">
    <source>
        <dbReference type="Proteomes" id="UP000325440"/>
    </source>
</evidence>
<accession>A0A5E4M0H1</accession>
<organism evidence="1 2">
    <name type="scientific">Cinara cedri</name>
    <dbReference type="NCBI Taxonomy" id="506608"/>
    <lineage>
        <taxon>Eukaryota</taxon>
        <taxon>Metazoa</taxon>
        <taxon>Ecdysozoa</taxon>
        <taxon>Arthropoda</taxon>
        <taxon>Hexapoda</taxon>
        <taxon>Insecta</taxon>
        <taxon>Pterygota</taxon>
        <taxon>Neoptera</taxon>
        <taxon>Paraneoptera</taxon>
        <taxon>Hemiptera</taxon>
        <taxon>Sternorrhyncha</taxon>
        <taxon>Aphidomorpha</taxon>
        <taxon>Aphidoidea</taxon>
        <taxon>Aphididae</taxon>
        <taxon>Lachninae</taxon>
        <taxon>Cinara</taxon>
    </lineage>
</organism>